<accession>A0A0M7LPE8</accession>
<organism evidence="9 12">
    <name type="scientific">Alcaligenes xylosoxydans xylosoxydans</name>
    <name type="common">Achromobacter xylosoxidans</name>
    <dbReference type="NCBI Taxonomy" id="85698"/>
    <lineage>
        <taxon>Bacteria</taxon>
        <taxon>Pseudomonadati</taxon>
        <taxon>Pseudomonadota</taxon>
        <taxon>Betaproteobacteria</taxon>
        <taxon>Burkholderiales</taxon>
        <taxon>Alcaligenaceae</taxon>
        <taxon>Achromobacter</taxon>
    </lineage>
</organism>
<comment type="caution">
    <text evidence="9">The sequence shown here is derived from an EMBL/GenBank/DDBJ whole genome shotgun (WGS) entry which is preliminary data.</text>
</comment>
<dbReference type="AlphaFoldDB" id="A0A0D6HEK3"/>
<evidence type="ECO:0000313" key="11">
    <source>
        <dbReference type="Proteomes" id="UP000187251"/>
    </source>
</evidence>
<dbReference type="PANTHER" id="PTHR30435:SF2">
    <property type="entry name" value="FLAGELLAR BASAL-BODY ROD PROTEIN FLGC"/>
    <property type="match status" value="1"/>
</dbReference>
<dbReference type="EMBL" id="JAPZVI010000052">
    <property type="protein sequence ID" value="MCZ8405794.1"/>
    <property type="molecule type" value="Genomic_DNA"/>
</dbReference>
<dbReference type="InterPro" id="IPR006299">
    <property type="entry name" value="FlgC"/>
</dbReference>
<dbReference type="KEGG" id="axx:ERS451415_02430"/>
<dbReference type="eggNOG" id="COG1558">
    <property type="taxonomic scope" value="Bacteria"/>
</dbReference>
<feature type="domain" description="Flagellar basal body rod protein N-terminal" evidence="7">
    <location>
        <begin position="8"/>
        <end position="37"/>
    </location>
</feature>
<accession>A0A0D6HEK3</accession>
<keyword evidence="9" id="KW-0282">Flagellum</keyword>
<dbReference type="NCBIfam" id="TIGR01395">
    <property type="entry name" value="FlgC"/>
    <property type="match status" value="1"/>
</dbReference>
<dbReference type="InterPro" id="IPR019776">
    <property type="entry name" value="Flagellar_basal_body_rod_CS"/>
</dbReference>
<evidence type="ECO:0000256" key="6">
    <source>
        <dbReference type="RuleBase" id="RU362062"/>
    </source>
</evidence>
<dbReference type="Pfam" id="PF00460">
    <property type="entry name" value="Flg_bb_rod"/>
    <property type="match status" value="1"/>
</dbReference>
<name>A0A0D6HEK3_ALCXX</name>
<dbReference type="InterPro" id="IPR001444">
    <property type="entry name" value="Flag_bb_rod_N"/>
</dbReference>
<dbReference type="PATRIC" id="fig|85698.15.peg.4812"/>
<evidence type="ECO:0000256" key="4">
    <source>
        <dbReference type="ARBA" id="ARBA00023143"/>
    </source>
</evidence>
<keyword evidence="9" id="KW-0966">Cell projection</keyword>
<dbReference type="GeneID" id="75276414"/>
<protein>
    <recommendedName>
        <fullName evidence="3 6">Flagellar basal-body rod protein FlgC</fullName>
    </recommendedName>
</protein>
<dbReference type="EMBL" id="MJMN01000031">
    <property type="protein sequence ID" value="OMG81462.1"/>
    <property type="molecule type" value="Genomic_DNA"/>
</dbReference>
<dbReference type="RefSeq" id="WP_006385248.1">
    <property type="nucleotide sequence ID" value="NZ_AP028040.1"/>
</dbReference>
<comment type="subunit">
    <text evidence="5 6">The basal body constitutes a major portion of the flagellar organelle and consists of four rings (L,P,S, and M) mounted on a central rod. The rod consists of about 26 subunits of FlgG in the distal portion, and FlgB, FlgC and FlgF are thought to build up the proximal portion of the rod with about 6 subunits each.</text>
</comment>
<dbReference type="InterPro" id="IPR010930">
    <property type="entry name" value="Flg_bb/hook_C_dom"/>
</dbReference>
<dbReference type="PANTHER" id="PTHR30435">
    <property type="entry name" value="FLAGELLAR PROTEIN"/>
    <property type="match status" value="1"/>
</dbReference>
<dbReference type="Pfam" id="PF06429">
    <property type="entry name" value="Flg_bbr_C"/>
    <property type="match status" value="1"/>
</dbReference>
<dbReference type="GO" id="GO:0030694">
    <property type="term" value="C:bacterial-type flagellum basal body, rod"/>
    <property type="evidence" value="ECO:0007669"/>
    <property type="project" value="UniProtKB-UniRule"/>
</dbReference>
<sequence>MSLLSIFDIAGSALSAQSQRMNVAASNMANADSVVGPDGQPYRARQVVFQVNPPAGQALGREIGGVRVAGVVVDQSPLKQVYDPKHPLADAQGYVSMPNVDPVAETVNMIAASRSYQANVEVLNTAKSLMQKTLTIGQS</sequence>
<evidence type="ECO:0000256" key="2">
    <source>
        <dbReference type="ARBA" id="ARBA00009677"/>
    </source>
</evidence>
<evidence type="ECO:0000259" key="7">
    <source>
        <dbReference type="Pfam" id="PF00460"/>
    </source>
</evidence>
<reference evidence="9" key="2">
    <citation type="submission" date="2022-12" db="EMBL/GenBank/DDBJ databases">
        <authorList>
            <person name="Voronina O.L."/>
            <person name="Kunda M.S."/>
            <person name="Ryzhova N."/>
            <person name="Aksenova E.I."/>
        </authorList>
    </citation>
    <scope>NUCLEOTIDE SEQUENCE</scope>
    <source>
        <strain evidence="9">SCCH136:Ach223948</strain>
    </source>
</reference>
<keyword evidence="9" id="KW-0969">Cilium</keyword>
<reference evidence="10 11" key="1">
    <citation type="submission" date="2016-09" db="EMBL/GenBank/DDBJ databases">
        <title>Phylogenomics of Achromobacter.</title>
        <authorList>
            <person name="Jeukens J."/>
            <person name="Freschi L."/>
            <person name="Vincent A.T."/>
            <person name="Emond-Rheault J.-G."/>
            <person name="Kukavica-Ibrulj I."/>
            <person name="Charette S.J."/>
            <person name="Levesque R.C."/>
        </authorList>
    </citation>
    <scope>NUCLEOTIDE SEQUENCE [LARGE SCALE GENOMIC DNA]</scope>
    <source>
        <strain evidence="10 11">AUS488</strain>
    </source>
</reference>
<evidence type="ECO:0000313" key="9">
    <source>
        <dbReference type="EMBL" id="MCZ8405794.1"/>
    </source>
</evidence>
<evidence type="ECO:0000313" key="12">
    <source>
        <dbReference type="Proteomes" id="UP001141992"/>
    </source>
</evidence>
<comment type="similarity">
    <text evidence="2">Belongs to the flagella basal body rod proteins family.</text>
</comment>
<dbReference type="PROSITE" id="PS00588">
    <property type="entry name" value="FLAGELLA_BB_ROD"/>
    <property type="match status" value="1"/>
</dbReference>
<proteinExistence type="inferred from homology"/>
<evidence type="ECO:0000313" key="10">
    <source>
        <dbReference type="EMBL" id="OMG81462.1"/>
    </source>
</evidence>
<dbReference type="Proteomes" id="UP001141992">
    <property type="component" value="Unassembled WGS sequence"/>
</dbReference>
<keyword evidence="4 6" id="KW-0975">Bacterial flagellum</keyword>
<gene>
    <name evidence="9" type="primary">flgC</name>
    <name evidence="10" type="ORF">BIZ92_31185</name>
    <name evidence="9" type="ORF">O9570_30410</name>
</gene>
<evidence type="ECO:0000256" key="5">
    <source>
        <dbReference type="ARBA" id="ARBA00025933"/>
    </source>
</evidence>
<feature type="domain" description="Flagellar basal-body/hook protein C-terminal" evidence="8">
    <location>
        <begin position="91"/>
        <end position="135"/>
    </location>
</feature>
<dbReference type="OrthoDB" id="9794148at2"/>
<dbReference type="Proteomes" id="UP000187251">
    <property type="component" value="Unassembled WGS sequence"/>
</dbReference>
<evidence type="ECO:0000256" key="3">
    <source>
        <dbReference type="ARBA" id="ARBA00017941"/>
    </source>
</evidence>
<evidence type="ECO:0000256" key="1">
    <source>
        <dbReference type="ARBA" id="ARBA00004117"/>
    </source>
</evidence>
<evidence type="ECO:0000259" key="8">
    <source>
        <dbReference type="Pfam" id="PF06429"/>
    </source>
</evidence>
<comment type="subcellular location">
    <subcellularLocation>
        <location evidence="1 6">Bacterial flagellum basal body</location>
    </subcellularLocation>
</comment>
<dbReference type="GO" id="GO:0071978">
    <property type="term" value="P:bacterial-type flagellum-dependent swarming motility"/>
    <property type="evidence" value="ECO:0007669"/>
    <property type="project" value="TreeGrafter"/>
</dbReference>